<keyword evidence="6" id="KW-0862">Zinc</keyword>
<evidence type="ECO:0000313" key="10">
    <source>
        <dbReference type="Proteomes" id="UP000631114"/>
    </source>
</evidence>
<keyword evidence="4" id="KW-0808">Transferase</keyword>
<sequence>MCQEKLVQEAVDTLLDNGIRGQSMRDGHNKVYKSFSDVIEGKEGRFCETLLAIGDPISVPTQDMLMGLYVLTVGNHREQIVAPPEVFLSTSGICRLCYDGSSTHGDLVELGEAVGIIAGQSIGEPGTQLTLRTFHTGGGFTGGTAEHVRAPDNGKIKFNEELVYPTHTLHGYPTFLCYIDLYVTIEGQDIIHNVNIPAKSFILVKND</sequence>
<dbReference type="Gene3D" id="1.10.274.100">
    <property type="entry name" value="RNA polymerase Rpb1, domain 3"/>
    <property type="match status" value="1"/>
</dbReference>
<keyword evidence="3" id="KW-0934">Plastid</keyword>
<reference evidence="9 10" key="1">
    <citation type="submission" date="2020-10" db="EMBL/GenBank/DDBJ databases">
        <title>The Coptis chinensis genome and diversification of protoberbering-type alkaloids.</title>
        <authorList>
            <person name="Wang B."/>
            <person name="Shu S."/>
            <person name="Song C."/>
            <person name="Liu Y."/>
        </authorList>
    </citation>
    <scope>NUCLEOTIDE SEQUENCE [LARGE SCALE GENOMIC DNA]</scope>
    <source>
        <strain evidence="9">HL-2020</strain>
        <tissue evidence="9">Leaf</tissue>
    </source>
</reference>
<dbReference type="SUPFAM" id="SSF64484">
    <property type="entry name" value="beta and beta-prime subunits of DNA dependent RNA-polymerase"/>
    <property type="match status" value="1"/>
</dbReference>
<accession>A0A835INC0</accession>
<dbReference type="InterPro" id="IPR050254">
    <property type="entry name" value="RNA_pol_beta''_euk"/>
</dbReference>
<organism evidence="9 10">
    <name type="scientific">Coptis chinensis</name>
    <dbReference type="NCBI Taxonomy" id="261450"/>
    <lineage>
        <taxon>Eukaryota</taxon>
        <taxon>Viridiplantae</taxon>
        <taxon>Streptophyta</taxon>
        <taxon>Embryophyta</taxon>
        <taxon>Tracheophyta</taxon>
        <taxon>Spermatophyta</taxon>
        <taxon>Magnoliopsida</taxon>
        <taxon>Ranunculales</taxon>
        <taxon>Ranunculaceae</taxon>
        <taxon>Coptidoideae</taxon>
        <taxon>Coptis</taxon>
    </lineage>
</organism>
<evidence type="ECO:0000256" key="5">
    <source>
        <dbReference type="ARBA" id="ARBA00022695"/>
    </source>
</evidence>
<protein>
    <recommendedName>
        <fullName evidence="1">DNA-directed RNA polymerase</fullName>
        <ecNumber evidence="1">2.7.7.6</ecNumber>
    </recommendedName>
</protein>
<evidence type="ECO:0000256" key="3">
    <source>
        <dbReference type="ARBA" id="ARBA00022640"/>
    </source>
</evidence>
<evidence type="ECO:0000256" key="2">
    <source>
        <dbReference type="ARBA" id="ARBA00022478"/>
    </source>
</evidence>
<keyword evidence="10" id="KW-1185">Reference proteome</keyword>
<dbReference type="GO" id="GO:0006351">
    <property type="term" value="P:DNA-templated transcription"/>
    <property type="evidence" value="ECO:0007669"/>
    <property type="project" value="InterPro"/>
</dbReference>
<proteinExistence type="predicted"/>
<evidence type="ECO:0000256" key="4">
    <source>
        <dbReference type="ARBA" id="ARBA00022679"/>
    </source>
</evidence>
<dbReference type="PANTHER" id="PTHR34995">
    <property type="entry name" value="DNA-DIRECTED RNA POLYMERASE SUBUNIT BETA"/>
    <property type="match status" value="1"/>
</dbReference>
<dbReference type="OrthoDB" id="1862828at2759"/>
<evidence type="ECO:0000313" key="9">
    <source>
        <dbReference type="EMBL" id="KAF9619707.1"/>
    </source>
</evidence>
<dbReference type="AlphaFoldDB" id="A0A835INC0"/>
<dbReference type="InterPro" id="IPR007081">
    <property type="entry name" value="RNA_pol_Rpb1_5"/>
</dbReference>
<evidence type="ECO:0000259" key="8">
    <source>
        <dbReference type="Pfam" id="PF04998"/>
    </source>
</evidence>
<evidence type="ECO:0000256" key="1">
    <source>
        <dbReference type="ARBA" id="ARBA00012418"/>
    </source>
</evidence>
<dbReference type="GO" id="GO:0000428">
    <property type="term" value="C:DNA-directed RNA polymerase complex"/>
    <property type="evidence" value="ECO:0007669"/>
    <property type="project" value="UniProtKB-KW"/>
</dbReference>
<name>A0A835INC0_9MAGN</name>
<dbReference type="EMBL" id="JADFTS010000002">
    <property type="protein sequence ID" value="KAF9619707.1"/>
    <property type="molecule type" value="Genomic_DNA"/>
</dbReference>
<feature type="domain" description="RNA polymerase Rpb1" evidence="8">
    <location>
        <begin position="37"/>
        <end position="160"/>
    </location>
</feature>
<evidence type="ECO:0000256" key="7">
    <source>
        <dbReference type="ARBA" id="ARBA00023163"/>
    </source>
</evidence>
<gene>
    <name evidence="9" type="ORF">IFM89_008384</name>
</gene>
<keyword evidence="7" id="KW-0804">Transcription</keyword>
<dbReference type="Pfam" id="PF04998">
    <property type="entry name" value="RNA_pol_Rpb1_5"/>
    <property type="match status" value="1"/>
</dbReference>
<dbReference type="Proteomes" id="UP000631114">
    <property type="component" value="Unassembled WGS sequence"/>
</dbReference>
<evidence type="ECO:0000256" key="6">
    <source>
        <dbReference type="ARBA" id="ARBA00022833"/>
    </source>
</evidence>
<dbReference type="InterPro" id="IPR042102">
    <property type="entry name" value="RNA_pol_Rpb1_3_sf"/>
</dbReference>
<dbReference type="GO" id="GO:0003677">
    <property type="term" value="F:DNA binding"/>
    <property type="evidence" value="ECO:0007669"/>
    <property type="project" value="InterPro"/>
</dbReference>
<dbReference type="GO" id="GO:0003899">
    <property type="term" value="F:DNA-directed RNA polymerase activity"/>
    <property type="evidence" value="ECO:0007669"/>
    <property type="project" value="UniProtKB-EC"/>
</dbReference>
<keyword evidence="2" id="KW-0240">DNA-directed RNA polymerase</keyword>
<dbReference type="EC" id="2.7.7.6" evidence="1"/>
<keyword evidence="5" id="KW-0548">Nucleotidyltransferase</keyword>
<comment type="caution">
    <text evidence="9">The sequence shown here is derived from an EMBL/GenBank/DDBJ whole genome shotgun (WGS) entry which is preliminary data.</text>
</comment>
<dbReference type="PANTHER" id="PTHR34995:SF1">
    <property type="entry name" value="DNA-DIRECTED RNA POLYMERASE SUBUNIT BETA"/>
    <property type="match status" value="1"/>
</dbReference>